<dbReference type="RefSeq" id="WP_152769774.1">
    <property type="nucleotide sequence ID" value="NZ_VJZC01000012.1"/>
</dbReference>
<comment type="caution">
    <text evidence="1">The sequence shown here is derived from an EMBL/GenBank/DDBJ whole genome shotgun (WGS) entry which is preliminary data.</text>
</comment>
<accession>A0A5N8XA90</accession>
<sequence length="188" mass="20838">MISFSRHAPVREHALADELVRRIEEEHRLAREARSVSAALGRHRITRCREANAEALRALVARHGWPTSDMVGEAASTAALLILLHASHLGFQLTCRDLIAEAVADGACPAVHHAYIADHCAVELSQPQFYGTRINPRTLHPYPIRHPQTVDERRHDVGLGPLDDHLRALRGGLRQYGTRDAEPGVADQ</sequence>
<dbReference type="OrthoDB" id="22038at2"/>
<dbReference type="Pfam" id="PF20329">
    <property type="entry name" value="DUF6624"/>
    <property type="match status" value="1"/>
</dbReference>
<proteinExistence type="predicted"/>
<name>A0A5N8XA90_9ACTN</name>
<dbReference type="EMBL" id="VJZC01000012">
    <property type="protein sequence ID" value="MPY56307.1"/>
    <property type="molecule type" value="Genomic_DNA"/>
</dbReference>
<dbReference type="InterPro" id="IPR046732">
    <property type="entry name" value="DUF6624"/>
</dbReference>
<evidence type="ECO:0000313" key="1">
    <source>
        <dbReference type="EMBL" id="MPY56307.1"/>
    </source>
</evidence>
<dbReference type="Proteomes" id="UP000400924">
    <property type="component" value="Unassembled WGS sequence"/>
</dbReference>
<keyword evidence="2" id="KW-1185">Reference proteome</keyword>
<evidence type="ECO:0000313" key="2">
    <source>
        <dbReference type="Proteomes" id="UP000400924"/>
    </source>
</evidence>
<organism evidence="1 2">
    <name type="scientific">Streptomyces spongiae</name>
    <dbReference type="NCBI Taxonomy" id="565072"/>
    <lineage>
        <taxon>Bacteria</taxon>
        <taxon>Bacillati</taxon>
        <taxon>Actinomycetota</taxon>
        <taxon>Actinomycetes</taxon>
        <taxon>Kitasatosporales</taxon>
        <taxon>Streptomycetaceae</taxon>
        <taxon>Streptomyces</taxon>
    </lineage>
</organism>
<dbReference type="AlphaFoldDB" id="A0A5N8XA90"/>
<protein>
    <submittedName>
        <fullName evidence="1">Uncharacterized protein</fullName>
    </submittedName>
</protein>
<reference evidence="1 2" key="1">
    <citation type="submission" date="2019-07" db="EMBL/GenBank/DDBJ databases">
        <title>New species of Amycolatopsis and Streptomyces.</title>
        <authorList>
            <person name="Duangmal K."/>
            <person name="Teo W.F.A."/>
            <person name="Lipun K."/>
        </authorList>
    </citation>
    <scope>NUCLEOTIDE SEQUENCE [LARGE SCALE GENOMIC DNA]</scope>
    <source>
        <strain evidence="1 2">NBRC 106415</strain>
    </source>
</reference>
<gene>
    <name evidence="1" type="ORF">FNH08_03665</name>
</gene>